<proteinExistence type="inferred from homology"/>
<dbReference type="OrthoDB" id="1093at2759"/>
<dbReference type="PANTHER" id="PTHR10539:SF0">
    <property type="entry name" value="26S PROTEASOME NON-ATPASE REGULATORY SUBUNIT 13"/>
    <property type="match status" value="1"/>
</dbReference>
<dbReference type="AlphaFoldDB" id="A0A2R5GVC3"/>
<dbReference type="InterPro" id="IPR036390">
    <property type="entry name" value="WH_DNA-bd_sf"/>
</dbReference>
<dbReference type="InterPro" id="IPR000717">
    <property type="entry name" value="PCI_dom"/>
</dbReference>
<dbReference type="GO" id="GO:0005829">
    <property type="term" value="C:cytosol"/>
    <property type="evidence" value="ECO:0007669"/>
    <property type="project" value="TreeGrafter"/>
</dbReference>
<keyword evidence="5" id="KW-1185">Reference proteome</keyword>
<dbReference type="Proteomes" id="UP000241890">
    <property type="component" value="Unassembled WGS sequence"/>
</dbReference>
<dbReference type="Pfam" id="PF22037">
    <property type="entry name" value="PSD13_N"/>
    <property type="match status" value="1"/>
</dbReference>
<dbReference type="FunCoup" id="A0A2R5GVC3">
    <property type="interactions" value="609"/>
</dbReference>
<comment type="caution">
    <text evidence="4">The sequence shown here is derived from an EMBL/GenBank/DDBJ whole genome shotgun (WGS) entry which is preliminary data.</text>
</comment>
<dbReference type="GO" id="GO:0005198">
    <property type="term" value="F:structural molecule activity"/>
    <property type="evidence" value="ECO:0007669"/>
    <property type="project" value="TreeGrafter"/>
</dbReference>
<dbReference type="InterPro" id="IPR054179">
    <property type="entry name" value="PSD13_N"/>
</dbReference>
<sequence length="391" mass="44506">MDFLDQQTSKYADIGEHYQHLGDLYSSKLWHQLTEELSRLVALKEFNRGRNLIDLYEHFISKFEGKLNQLKFIQIASVIARQYCPTEPPTHSEVEDAVGFMEFLCEKRARLGEDAYLVARMSIAELLVQVGDVDALKEARKILDDAQPVLQELAGTGAETVVNSSFYRVSCEYYKVAGPADEFYKSCIQFLAYTPQETLEPDVQHRLAMDMSLAALVGETVFNFGEVLAQPVLRVLDNSDSAWLHQLLEAFSAGDIEQFSETMSNNKSAVTAQPVLTENLELLRQKIALLCLMQTIFVRPPEDRLIPLKEIAYATRLEDDQVEWLLMKAMSKGLIKGSIDQIDQTVQISWLKPRVLDPMQLETLRDKLVQWSENVDKTLGFIEGETPELFQ</sequence>
<evidence type="ECO:0000256" key="1">
    <source>
        <dbReference type="ARBA" id="ARBA00006207"/>
    </source>
</evidence>
<feature type="domain" description="PCI" evidence="3">
    <location>
        <begin position="179"/>
        <end position="353"/>
    </location>
</feature>
<organism evidence="4 5">
    <name type="scientific">Hondaea fermentalgiana</name>
    <dbReference type="NCBI Taxonomy" id="2315210"/>
    <lineage>
        <taxon>Eukaryota</taxon>
        <taxon>Sar</taxon>
        <taxon>Stramenopiles</taxon>
        <taxon>Bigyra</taxon>
        <taxon>Labyrinthulomycetes</taxon>
        <taxon>Thraustochytrida</taxon>
        <taxon>Thraustochytriidae</taxon>
        <taxon>Hondaea</taxon>
    </lineage>
</organism>
<dbReference type="GO" id="GO:0008541">
    <property type="term" value="C:proteasome regulatory particle, lid subcomplex"/>
    <property type="evidence" value="ECO:0007669"/>
    <property type="project" value="TreeGrafter"/>
</dbReference>
<evidence type="ECO:0000313" key="5">
    <source>
        <dbReference type="Proteomes" id="UP000241890"/>
    </source>
</evidence>
<dbReference type="Pfam" id="PF01399">
    <property type="entry name" value="PCI"/>
    <property type="match status" value="1"/>
</dbReference>
<evidence type="ECO:0000256" key="2">
    <source>
        <dbReference type="ARBA" id="ARBA00022942"/>
    </source>
</evidence>
<dbReference type="PANTHER" id="PTHR10539">
    <property type="entry name" value="26S PROTEASOME NON-ATPASE REGULATORY SUBUNIT 13"/>
    <property type="match status" value="1"/>
</dbReference>
<dbReference type="InParanoid" id="A0A2R5GVC3"/>
<dbReference type="GO" id="GO:0005634">
    <property type="term" value="C:nucleus"/>
    <property type="evidence" value="ECO:0007669"/>
    <property type="project" value="TreeGrafter"/>
</dbReference>
<gene>
    <name evidence="4" type="ORF">FCC1311_088282</name>
</gene>
<dbReference type="SMART" id="SM00088">
    <property type="entry name" value="PINT"/>
    <property type="match status" value="1"/>
</dbReference>
<evidence type="ECO:0000313" key="4">
    <source>
        <dbReference type="EMBL" id="GBG32603.1"/>
    </source>
</evidence>
<comment type="similarity">
    <text evidence="1">Belongs to the proteasome subunit S11 family.</text>
</comment>
<reference evidence="4 5" key="1">
    <citation type="submission" date="2017-12" db="EMBL/GenBank/DDBJ databases">
        <title>Sequencing, de novo assembly and annotation of complete genome of a new Thraustochytrid species, strain FCC1311.</title>
        <authorList>
            <person name="Sedici K."/>
            <person name="Godart F."/>
            <person name="Aiese Cigliano R."/>
            <person name="Sanseverino W."/>
            <person name="Barakat M."/>
            <person name="Ortet P."/>
            <person name="Marechal E."/>
            <person name="Cagnac O."/>
            <person name="Amato A."/>
        </authorList>
    </citation>
    <scope>NUCLEOTIDE SEQUENCE [LARGE SCALE GENOMIC DNA]</scope>
</reference>
<dbReference type="EMBL" id="BEYU01000125">
    <property type="protein sequence ID" value="GBG32603.1"/>
    <property type="molecule type" value="Genomic_DNA"/>
</dbReference>
<protein>
    <submittedName>
        <fullName evidence="4">26S proteasome non-ATPase regulatory subunit 13-like B</fullName>
    </submittedName>
</protein>
<dbReference type="InterPro" id="IPR035298">
    <property type="entry name" value="PSMD13"/>
</dbReference>
<name>A0A2R5GVC3_9STRA</name>
<evidence type="ECO:0000259" key="3">
    <source>
        <dbReference type="PROSITE" id="PS50250"/>
    </source>
</evidence>
<keyword evidence="2 4" id="KW-0647">Proteasome</keyword>
<accession>A0A2R5GVC3</accession>
<dbReference type="GO" id="GO:0006511">
    <property type="term" value="P:ubiquitin-dependent protein catabolic process"/>
    <property type="evidence" value="ECO:0007669"/>
    <property type="project" value="TreeGrafter"/>
</dbReference>
<dbReference type="SUPFAM" id="SSF46785">
    <property type="entry name" value="Winged helix' DNA-binding domain"/>
    <property type="match status" value="1"/>
</dbReference>
<dbReference type="PROSITE" id="PS50250">
    <property type="entry name" value="PCI"/>
    <property type="match status" value="1"/>
</dbReference>